<evidence type="ECO:0000313" key="11">
    <source>
        <dbReference type="Proteomes" id="UP000094565"/>
    </source>
</evidence>
<evidence type="ECO:0000256" key="5">
    <source>
        <dbReference type="ARBA" id="ARBA00022801"/>
    </source>
</evidence>
<dbReference type="Pfam" id="PF01074">
    <property type="entry name" value="Glyco_hydro_38N"/>
    <property type="match status" value="1"/>
</dbReference>
<dbReference type="CDD" id="cd10812">
    <property type="entry name" value="GH38N_AMII_ScAms1_like"/>
    <property type="match status" value="1"/>
</dbReference>
<dbReference type="PANTHER" id="PTHR46017:SF1">
    <property type="entry name" value="ALPHA-MANNOSIDASE 2C1"/>
    <property type="match status" value="1"/>
</dbReference>
<dbReference type="EMBL" id="CP014587">
    <property type="protein sequence ID" value="ANZ77973.1"/>
    <property type="molecule type" value="Genomic_DNA"/>
</dbReference>
<dbReference type="Pfam" id="PF07748">
    <property type="entry name" value="Glyco_hydro_38C"/>
    <property type="match status" value="1"/>
</dbReference>
<evidence type="ECO:0000256" key="3">
    <source>
        <dbReference type="ARBA" id="ARBA00012752"/>
    </source>
</evidence>
<evidence type="ECO:0000256" key="4">
    <source>
        <dbReference type="ARBA" id="ARBA00022723"/>
    </source>
</evidence>
<dbReference type="Pfam" id="PF17677">
    <property type="entry name" value="Glyco_hydro38C2"/>
    <property type="match status" value="1"/>
</dbReference>
<dbReference type="InterPro" id="IPR027291">
    <property type="entry name" value="Glyco_hydro_38_N_sf"/>
</dbReference>
<evidence type="ECO:0000256" key="8">
    <source>
        <dbReference type="ARBA" id="ARBA00071615"/>
    </source>
</evidence>
<dbReference type="SMART" id="SM00872">
    <property type="entry name" value="Alpha-mann_mid"/>
    <property type="match status" value="1"/>
</dbReference>
<dbReference type="InterPro" id="IPR054723">
    <property type="entry name" value="Ams1-like_N"/>
</dbReference>
<evidence type="ECO:0000256" key="1">
    <source>
        <dbReference type="ARBA" id="ARBA00000365"/>
    </source>
</evidence>
<dbReference type="InterPro" id="IPR037094">
    <property type="entry name" value="Glyco_hydro_38_cen_sf"/>
</dbReference>
<dbReference type="InterPro" id="IPR041147">
    <property type="entry name" value="GH38_C"/>
</dbReference>
<reference evidence="10 11" key="1">
    <citation type="submission" date="2016-02" db="EMBL/GenBank/DDBJ databases">
        <title>Comparative genomic and transcriptomic foundation for Pichia pastoris.</title>
        <authorList>
            <person name="Love K.R."/>
            <person name="Shah K.A."/>
            <person name="Whittaker C.A."/>
            <person name="Wu J."/>
            <person name="Bartlett M.C."/>
            <person name="Ma D."/>
            <person name="Leeson R.L."/>
            <person name="Priest M."/>
            <person name="Young S.K."/>
            <person name="Love J.C."/>
        </authorList>
    </citation>
    <scope>NUCLEOTIDE SEQUENCE [LARGE SCALE GENOMIC DNA]</scope>
    <source>
        <strain evidence="10 11">ATCC 28485</strain>
    </source>
</reference>
<keyword evidence="11" id="KW-1185">Reference proteome</keyword>
<keyword evidence="5" id="KW-0378">Hydrolase</keyword>
<dbReference type="Pfam" id="PF22907">
    <property type="entry name" value="Ams1-like_1st"/>
    <property type="match status" value="1"/>
</dbReference>
<name>A0A1B2JJ20_PICPA</name>
<evidence type="ECO:0000256" key="6">
    <source>
        <dbReference type="ARBA" id="ARBA00023295"/>
    </source>
</evidence>
<proteinExistence type="inferred from homology"/>
<dbReference type="InterPro" id="IPR011013">
    <property type="entry name" value="Gal_mutarotase_sf_dom"/>
</dbReference>
<dbReference type="SUPFAM" id="SSF74650">
    <property type="entry name" value="Galactose mutarotase-like"/>
    <property type="match status" value="1"/>
</dbReference>
<dbReference type="GO" id="GO:0046872">
    <property type="term" value="F:metal ion binding"/>
    <property type="evidence" value="ECO:0007669"/>
    <property type="project" value="UniProtKB-KW"/>
</dbReference>
<dbReference type="FunFam" id="2.70.98.30:FF:000001">
    <property type="entry name" value="alpha-mannosidase 2C1 isoform X2"/>
    <property type="match status" value="1"/>
</dbReference>
<dbReference type="EC" id="3.2.1.24" evidence="3"/>
<dbReference type="FunFam" id="1.20.1270.50:FF:000004">
    <property type="entry name" value="alpha-mannosidase 2C1 isoform X1"/>
    <property type="match status" value="1"/>
</dbReference>
<keyword evidence="4" id="KW-0479">Metal-binding</keyword>
<dbReference type="Proteomes" id="UP000094565">
    <property type="component" value="Chromosome 4"/>
</dbReference>
<dbReference type="GO" id="GO:0000329">
    <property type="term" value="C:fungal-type vacuole membrane"/>
    <property type="evidence" value="ECO:0007669"/>
    <property type="project" value="TreeGrafter"/>
</dbReference>
<sequence length="1084" mass="124793">MTEYSQLNKNPIFKPIDSIYTDRLRKFNDNDHLGKFRVRHRIDNSKDDSSDGYLELKKYSVPDLQRPSFNEIIPSKLDEFEPCHKNDLFGPGWASFWIQVKVAVPTYWKQHYGSGKKDPIAFHWDSDNEILIYDHKGIPQQSLTGGGHRTEFILPSHWYEDRDEYVFYLEMACNGLFGTTPSFYYTLHTAEVIVKNSEADALYYDFWIMGDAARELPGDSPQKYLALQLCNKIMDTFDVNDEKSLAKCREIAQQYLGSDINGSKVFDDSTTPFPSQVYAMGNCHIDTAWLWPFAETKRKVVRSWTTQIRIMEKYPEYQFVASQGQQFKWLRDLHPEIFTQIKEKLKDNQFFPIGGSWVENDTNMPSGESLIRQFLRGQRLLLNEFGFKSKTFWLPDTFGYSSQIPQICRVVGIENFLTQKLSWNNINKFPQNTFNWVGIDGSQVLTHMPPDNTYTAPAHFGDVNRTISQHKNLYNDQKGLLLYGHGDGGSGATPEMLEKLRRCRGMTNTVGSSLPVTKVGNFTIEEFYDKIRKDSDNAKTLPSWKGELYLEYHRGTYTTQAKVKQYMRTLESLMHDLELIATFVSLNHVSYTYPLKKINRIWEDILLCQFHDVLPGSCIEIVYKEEVLPMLGKRVDDLRELIDEALGKVGVRCCGTKEKPMLLNTFSWPRSSVHDIAGTPVLFNSIEQNLNMCIIKKKVKYPVSVTRDEDDYILYNSKLKVRVNKKGIITSLYDIINDREVIDISSEGRNTRGANAFVLFDDEPLNFDGWDTELYNVNTFRYVDDVISSELVEEGPLKVSISFKHRISGTSLLKNVISLEGSDDLESVSLVKFETFVDWNESHKFLKVEFPVDINQEYASYETQFGVTRRPTHFNTTWDTAKFEVCSHRFADYSDFNYGVSIINDSKYGFAVHGNLMRLSLLRAPKYPDAHADIGKHYFNYAIYPHKGPLSSQTVKLGIEFNDRLNEQAYTFTGSPIDFTELVKIKGDDNLILSNVKRGEDDDDLENWEPNLPKKHKKSIVIRVYEALGGASKAVIRVGKPIQKVTKITGLEEDLEDVDFDEETNSFKVTSRAFEISSFKIVLK</sequence>
<dbReference type="OrthoDB" id="10261055at2759"/>
<dbReference type="GO" id="GO:0006013">
    <property type="term" value="P:mannose metabolic process"/>
    <property type="evidence" value="ECO:0007669"/>
    <property type="project" value="InterPro"/>
</dbReference>
<dbReference type="SUPFAM" id="SSF88688">
    <property type="entry name" value="Families 57/38 glycoside transferase middle domain"/>
    <property type="match status" value="1"/>
</dbReference>
<gene>
    <name evidence="10" type="primary">AMS1</name>
    <name evidence="10" type="ORF">ATY40_BA7504519</name>
</gene>
<evidence type="ECO:0000313" key="10">
    <source>
        <dbReference type="EMBL" id="ANZ77973.1"/>
    </source>
</evidence>
<evidence type="ECO:0000256" key="2">
    <source>
        <dbReference type="ARBA" id="ARBA00009792"/>
    </source>
</evidence>
<dbReference type="InterPro" id="IPR011330">
    <property type="entry name" value="Glyco_hydro/deAcase_b/a-brl"/>
</dbReference>
<dbReference type="GO" id="GO:0004559">
    <property type="term" value="F:alpha-mannosidase activity"/>
    <property type="evidence" value="ECO:0007669"/>
    <property type="project" value="UniProtKB-EC"/>
</dbReference>
<dbReference type="Pfam" id="PF09261">
    <property type="entry name" value="Alpha-mann_mid"/>
    <property type="match status" value="1"/>
</dbReference>
<dbReference type="InterPro" id="IPR028995">
    <property type="entry name" value="Glyco_hydro_57/38_cen_sf"/>
</dbReference>
<comment type="catalytic activity">
    <reaction evidence="1">
        <text>Hydrolysis of terminal, non-reducing alpha-D-mannose residues in alpha-D-mannosides.</text>
        <dbReference type="EC" id="3.2.1.24"/>
    </reaction>
</comment>
<dbReference type="Gene3D" id="1.20.1270.50">
    <property type="entry name" value="Glycoside hydrolase family 38, central domain"/>
    <property type="match status" value="1"/>
</dbReference>
<comment type="function">
    <text evidence="7">Degrades free oligosaccharides in the vacuole.</text>
</comment>
<dbReference type="Gene3D" id="3.20.110.10">
    <property type="entry name" value="Glycoside hydrolase 38, N terminal domain"/>
    <property type="match status" value="1"/>
</dbReference>
<dbReference type="SUPFAM" id="SSF88713">
    <property type="entry name" value="Glycoside hydrolase/deacetylase"/>
    <property type="match status" value="1"/>
</dbReference>
<dbReference type="PANTHER" id="PTHR46017">
    <property type="entry name" value="ALPHA-MANNOSIDASE 2C1"/>
    <property type="match status" value="1"/>
</dbReference>
<accession>A0A1B2JJ20</accession>
<dbReference type="InterPro" id="IPR011682">
    <property type="entry name" value="Glyco_hydro_38_C"/>
</dbReference>
<dbReference type="InterPro" id="IPR015341">
    <property type="entry name" value="Glyco_hydro_38_cen"/>
</dbReference>
<dbReference type="InterPro" id="IPR000602">
    <property type="entry name" value="Glyco_hydro_38_N"/>
</dbReference>
<dbReference type="Gene3D" id="2.70.98.30">
    <property type="entry name" value="Golgi alpha-mannosidase II, domain 4"/>
    <property type="match status" value="1"/>
</dbReference>
<dbReference type="FunFam" id="3.20.110.10:FF:000002">
    <property type="entry name" value="alpha-mannosidase 2C1 isoform X1"/>
    <property type="match status" value="1"/>
</dbReference>
<organism evidence="10 11">
    <name type="scientific">Komagataella pastoris</name>
    <name type="common">Yeast</name>
    <name type="synonym">Pichia pastoris</name>
    <dbReference type="NCBI Taxonomy" id="4922"/>
    <lineage>
        <taxon>Eukaryota</taxon>
        <taxon>Fungi</taxon>
        <taxon>Dikarya</taxon>
        <taxon>Ascomycota</taxon>
        <taxon>Saccharomycotina</taxon>
        <taxon>Pichiomycetes</taxon>
        <taxon>Pichiales</taxon>
        <taxon>Pichiaceae</taxon>
        <taxon>Komagataella</taxon>
    </lineage>
</organism>
<comment type="similarity">
    <text evidence="2">Belongs to the glycosyl hydrolase 38 family.</text>
</comment>
<feature type="domain" description="Glycoside hydrolase family 38 central" evidence="9">
    <location>
        <begin position="551"/>
        <end position="630"/>
    </location>
</feature>
<dbReference type="GO" id="GO:0009313">
    <property type="term" value="P:oligosaccharide catabolic process"/>
    <property type="evidence" value="ECO:0007669"/>
    <property type="project" value="TreeGrafter"/>
</dbReference>
<evidence type="ECO:0000259" key="9">
    <source>
        <dbReference type="SMART" id="SM00872"/>
    </source>
</evidence>
<dbReference type="GO" id="GO:0030246">
    <property type="term" value="F:carbohydrate binding"/>
    <property type="evidence" value="ECO:0007669"/>
    <property type="project" value="InterPro"/>
</dbReference>
<keyword evidence="6" id="KW-0326">Glycosidase</keyword>
<dbReference type="AlphaFoldDB" id="A0A1B2JJ20"/>
<protein>
    <recommendedName>
        <fullName evidence="8">Alpha-mannosidase</fullName>
        <ecNumber evidence="3">3.2.1.24</ecNumber>
    </recommendedName>
</protein>
<evidence type="ECO:0000256" key="7">
    <source>
        <dbReference type="ARBA" id="ARBA00054985"/>
    </source>
</evidence>